<proteinExistence type="predicted"/>
<reference evidence="1 2" key="1">
    <citation type="journal article" date="2018" name="Science">
        <title>The opium poppy genome and morphinan production.</title>
        <authorList>
            <person name="Guo L."/>
            <person name="Winzer T."/>
            <person name="Yang X."/>
            <person name="Li Y."/>
            <person name="Ning Z."/>
            <person name="He Z."/>
            <person name="Teodor R."/>
            <person name="Lu Y."/>
            <person name="Bowser T.A."/>
            <person name="Graham I.A."/>
            <person name="Ye K."/>
        </authorList>
    </citation>
    <scope>NUCLEOTIDE SEQUENCE [LARGE SCALE GENOMIC DNA]</scope>
    <source>
        <strain evidence="2">cv. HN1</strain>
        <tissue evidence="1">Leaves</tissue>
    </source>
</reference>
<keyword evidence="2" id="KW-1185">Reference proteome</keyword>
<evidence type="ECO:0000313" key="1">
    <source>
        <dbReference type="EMBL" id="RZC58394.1"/>
    </source>
</evidence>
<dbReference type="AlphaFoldDB" id="A0A4Y7JB78"/>
<evidence type="ECO:0000313" key="2">
    <source>
        <dbReference type="Proteomes" id="UP000316621"/>
    </source>
</evidence>
<dbReference type="EMBL" id="CM010718">
    <property type="protein sequence ID" value="RZC58394.1"/>
    <property type="molecule type" value="Genomic_DNA"/>
</dbReference>
<dbReference type="Proteomes" id="UP000316621">
    <property type="component" value="Chromosome 4"/>
</dbReference>
<accession>A0A4Y7JB78</accession>
<organism evidence="1 2">
    <name type="scientific">Papaver somniferum</name>
    <name type="common">Opium poppy</name>
    <dbReference type="NCBI Taxonomy" id="3469"/>
    <lineage>
        <taxon>Eukaryota</taxon>
        <taxon>Viridiplantae</taxon>
        <taxon>Streptophyta</taxon>
        <taxon>Embryophyta</taxon>
        <taxon>Tracheophyta</taxon>
        <taxon>Spermatophyta</taxon>
        <taxon>Magnoliopsida</taxon>
        <taxon>Ranunculales</taxon>
        <taxon>Papaveraceae</taxon>
        <taxon>Papaveroideae</taxon>
        <taxon>Papaver</taxon>
    </lineage>
</organism>
<protein>
    <submittedName>
        <fullName evidence="1">Uncharacterized protein</fullName>
    </submittedName>
</protein>
<name>A0A4Y7JB78_PAPSO</name>
<sequence length="93" mass="10867">MKEIQRLKLVQEEVECLVMHRQAVRTRLCAKWVEKSETYGVALESKVSPEALERTHQLFVEIDVECMMARRSLDEARAFLEEVDQAISRCRDA</sequence>
<gene>
    <name evidence="1" type="ORF">C5167_005695</name>
</gene>
<dbReference type="Gramene" id="RZC58394">
    <property type="protein sequence ID" value="RZC58394"/>
    <property type="gene ID" value="C5167_005695"/>
</dbReference>